<reference evidence="2" key="1">
    <citation type="submission" date="2022-10" db="EMBL/GenBank/DDBJ databases">
        <title>Completed Genome Sequence of two octocoral isolated bacterium, Endozoicomonas euniceicola EF212T and Endozoicomonas gorgoniicola PS125T.</title>
        <authorList>
            <person name="Chiou Y.-J."/>
            <person name="Chen Y.-H."/>
        </authorList>
    </citation>
    <scope>NUCLEOTIDE SEQUENCE</scope>
    <source>
        <strain evidence="2">EF212</strain>
    </source>
</reference>
<keyword evidence="1" id="KW-0040">ANK repeat</keyword>
<dbReference type="SUPFAM" id="SSF48403">
    <property type="entry name" value="Ankyrin repeat"/>
    <property type="match status" value="1"/>
</dbReference>
<dbReference type="PROSITE" id="PS50088">
    <property type="entry name" value="ANK_REPEAT"/>
    <property type="match status" value="1"/>
</dbReference>
<evidence type="ECO:0000313" key="3">
    <source>
        <dbReference type="Proteomes" id="UP001163255"/>
    </source>
</evidence>
<sequence>MFCCFPKASLTTNGDTPLHIANRNGQTGCAELLTAAEENCQLPDQ</sequence>
<dbReference type="Gene3D" id="1.25.40.20">
    <property type="entry name" value="Ankyrin repeat-containing domain"/>
    <property type="match status" value="1"/>
</dbReference>
<dbReference type="Pfam" id="PF00023">
    <property type="entry name" value="Ank"/>
    <property type="match status" value="1"/>
</dbReference>
<protein>
    <submittedName>
        <fullName evidence="2">Ankyrin repeat domain-containing protein</fullName>
    </submittedName>
</protein>
<dbReference type="RefSeq" id="WP_262598977.1">
    <property type="nucleotide sequence ID" value="NZ_CP103300.1"/>
</dbReference>
<dbReference type="InterPro" id="IPR002110">
    <property type="entry name" value="Ankyrin_rpt"/>
</dbReference>
<dbReference type="EMBL" id="CP103300">
    <property type="protein sequence ID" value="UYM16674.1"/>
    <property type="molecule type" value="Genomic_DNA"/>
</dbReference>
<dbReference type="Proteomes" id="UP001163255">
    <property type="component" value="Chromosome"/>
</dbReference>
<proteinExistence type="predicted"/>
<gene>
    <name evidence="2" type="ORF">NX720_01705</name>
</gene>
<evidence type="ECO:0000313" key="2">
    <source>
        <dbReference type="EMBL" id="UYM16674.1"/>
    </source>
</evidence>
<dbReference type="PROSITE" id="PS50297">
    <property type="entry name" value="ANK_REP_REGION"/>
    <property type="match status" value="1"/>
</dbReference>
<dbReference type="InterPro" id="IPR036770">
    <property type="entry name" value="Ankyrin_rpt-contain_sf"/>
</dbReference>
<feature type="repeat" description="ANK" evidence="1">
    <location>
        <begin position="13"/>
        <end position="45"/>
    </location>
</feature>
<organism evidence="2 3">
    <name type="scientific">Endozoicomonas euniceicola</name>
    <dbReference type="NCBI Taxonomy" id="1234143"/>
    <lineage>
        <taxon>Bacteria</taxon>
        <taxon>Pseudomonadati</taxon>
        <taxon>Pseudomonadota</taxon>
        <taxon>Gammaproteobacteria</taxon>
        <taxon>Oceanospirillales</taxon>
        <taxon>Endozoicomonadaceae</taxon>
        <taxon>Endozoicomonas</taxon>
    </lineage>
</organism>
<name>A0ABY6GW86_9GAMM</name>
<accession>A0ABY6GW86</accession>
<keyword evidence="3" id="KW-1185">Reference proteome</keyword>
<evidence type="ECO:0000256" key="1">
    <source>
        <dbReference type="PROSITE-ProRule" id="PRU00023"/>
    </source>
</evidence>